<organism evidence="4 5">
    <name type="scientific">Clostridium oceanicum</name>
    <dbReference type="NCBI Taxonomy" id="1543"/>
    <lineage>
        <taxon>Bacteria</taxon>
        <taxon>Bacillati</taxon>
        <taxon>Bacillota</taxon>
        <taxon>Clostridia</taxon>
        <taxon>Eubacteriales</taxon>
        <taxon>Clostridiaceae</taxon>
        <taxon>Clostridium</taxon>
    </lineage>
</organism>
<dbReference type="RefSeq" id="WP_343763826.1">
    <property type="nucleotide sequence ID" value="NZ_BAAACG010000019.1"/>
</dbReference>
<keyword evidence="1 3" id="KW-0812">Transmembrane</keyword>
<dbReference type="Gene3D" id="1.10.1760.20">
    <property type="match status" value="1"/>
</dbReference>
<dbReference type="EMBL" id="BAAACG010000019">
    <property type="protein sequence ID" value="GAA0746917.1"/>
    <property type="molecule type" value="Genomic_DNA"/>
</dbReference>
<keyword evidence="2 3" id="KW-1133">Transmembrane helix</keyword>
<evidence type="ECO:0000256" key="2">
    <source>
        <dbReference type="ARBA" id="ARBA00022989"/>
    </source>
</evidence>
<dbReference type="Pfam" id="PF07155">
    <property type="entry name" value="ECF-ribofla_trS"/>
    <property type="match status" value="1"/>
</dbReference>
<dbReference type="PANTHER" id="PTHR37815">
    <property type="entry name" value="UPF0397 PROTEIN BC_2624-RELATED"/>
    <property type="match status" value="1"/>
</dbReference>
<comment type="caution">
    <text evidence="4">The sequence shown here is derived from an EMBL/GenBank/DDBJ whole genome shotgun (WGS) entry which is preliminary data.</text>
</comment>
<keyword evidence="5" id="KW-1185">Reference proteome</keyword>
<feature type="transmembrane region" description="Helical" evidence="3">
    <location>
        <begin position="140"/>
        <end position="160"/>
    </location>
</feature>
<feature type="transmembrane region" description="Helical" evidence="3">
    <location>
        <begin position="106"/>
        <end position="128"/>
    </location>
</feature>
<gene>
    <name evidence="4" type="ORF">GCM10008906_35170</name>
</gene>
<feature type="transmembrane region" description="Helical" evidence="3">
    <location>
        <begin position="71"/>
        <end position="94"/>
    </location>
</feature>
<reference evidence="4 5" key="1">
    <citation type="journal article" date="2019" name="Int. J. Syst. Evol. Microbiol.">
        <title>The Global Catalogue of Microorganisms (GCM) 10K type strain sequencing project: providing services to taxonomists for standard genome sequencing and annotation.</title>
        <authorList>
            <consortium name="The Broad Institute Genomics Platform"/>
            <consortium name="The Broad Institute Genome Sequencing Center for Infectious Disease"/>
            <person name="Wu L."/>
            <person name="Ma J."/>
        </authorList>
    </citation>
    <scope>NUCLEOTIDE SEQUENCE [LARGE SCALE GENOMIC DNA]</scope>
    <source>
        <strain evidence="4 5">JCM 1407</strain>
    </source>
</reference>
<dbReference type="Proteomes" id="UP001501510">
    <property type="component" value="Unassembled WGS sequence"/>
</dbReference>
<name>A0ABN1JUL2_9CLOT</name>
<evidence type="ECO:0000256" key="3">
    <source>
        <dbReference type="SAM" id="Phobius"/>
    </source>
</evidence>
<feature type="transmembrane region" description="Helical" evidence="3">
    <location>
        <begin position="36"/>
        <end position="59"/>
    </location>
</feature>
<feature type="transmembrane region" description="Helical" evidence="3">
    <location>
        <begin position="6"/>
        <end position="24"/>
    </location>
</feature>
<proteinExistence type="predicted"/>
<evidence type="ECO:0000256" key="1">
    <source>
        <dbReference type="ARBA" id="ARBA00022692"/>
    </source>
</evidence>
<keyword evidence="3" id="KW-0472">Membrane</keyword>
<dbReference type="PANTHER" id="PTHR37815:SF3">
    <property type="entry name" value="UPF0397 PROTEIN SPR0429"/>
    <property type="match status" value="1"/>
</dbReference>
<dbReference type="InterPro" id="IPR009825">
    <property type="entry name" value="ECF_substrate-spec-like"/>
</dbReference>
<evidence type="ECO:0000313" key="4">
    <source>
        <dbReference type="EMBL" id="GAA0746917.1"/>
    </source>
</evidence>
<evidence type="ECO:0000313" key="5">
    <source>
        <dbReference type="Proteomes" id="UP001501510"/>
    </source>
</evidence>
<sequence length="176" mass="18995">MKTRRIILIGLFAAICFVGTYLHIPIDFGGSSTMIHLGTTAIFISAIFIGKDAGFAGAIGCALFDALDPRFAVWVIPTFIIKGLTGYIVGYISFMFKKQGNSMLQNIIAFIVGGVVSLLGYFIVNWFIFVGFHVALLKMISSFITTAIGVIITIPIAAIIKPIINKSGVNNIANNR</sequence>
<protein>
    <submittedName>
        <fullName evidence="4">TIGR04002 family protein</fullName>
    </submittedName>
</protein>
<accession>A0ABN1JUL2</accession>